<gene>
    <name evidence="1" type="ORF">MEA186_08163</name>
</gene>
<evidence type="ECO:0000313" key="1">
    <source>
        <dbReference type="EMBL" id="EHH12566.1"/>
    </source>
</evidence>
<sequence>MDLADEASSALVSSIADHVFNTCRGRGILPPSGDETNAILEMFLLGVPAEQTAGFGAILNAGWSAFKNASFMPKNNDADRIAAINELVLKSIEVFEIERMTKRDPKAKRT</sequence>
<dbReference type="EMBL" id="AGSN01000075">
    <property type="protein sequence ID" value="EHH12566.1"/>
    <property type="molecule type" value="Genomic_DNA"/>
</dbReference>
<evidence type="ECO:0000313" key="2">
    <source>
        <dbReference type="Proteomes" id="UP000002949"/>
    </source>
</evidence>
<reference evidence="1 2" key="1">
    <citation type="journal article" date="2012" name="J. Bacteriol.">
        <title>Draft Genome Sequence of Plant Growth-Promoting Rhizobium Mesorhizobium amorphae, Isolated from Zinc-Lead Mine Tailings.</title>
        <authorList>
            <person name="Hao X."/>
            <person name="Lin Y."/>
            <person name="Johnstone L."/>
            <person name="Baltrus D.A."/>
            <person name="Miller S.J."/>
            <person name="Wei G."/>
            <person name="Rensing C."/>
        </authorList>
    </citation>
    <scope>NUCLEOTIDE SEQUENCE [LARGE SCALE GENOMIC DNA]</scope>
    <source>
        <strain evidence="1 2">CCNWGS0123</strain>
    </source>
</reference>
<name>G6Y6R7_9HYPH</name>
<dbReference type="Proteomes" id="UP000002949">
    <property type="component" value="Unassembled WGS sequence"/>
</dbReference>
<protein>
    <submittedName>
        <fullName evidence="1">Uncharacterized protein</fullName>
    </submittedName>
</protein>
<keyword evidence="2" id="KW-1185">Reference proteome</keyword>
<accession>G6Y6R7</accession>
<dbReference type="PATRIC" id="fig|1082933.3.peg.1554"/>
<dbReference type="AlphaFoldDB" id="G6Y6R7"/>
<proteinExistence type="predicted"/>
<organism evidence="1 2">
    <name type="scientific">Mesorhizobium amorphae CCNWGS0123</name>
    <dbReference type="NCBI Taxonomy" id="1082933"/>
    <lineage>
        <taxon>Bacteria</taxon>
        <taxon>Pseudomonadati</taxon>
        <taxon>Pseudomonadota</taxon>
        <taxon>Alphaproteobacteria</taxon>
        <taxon>Hyphomicrobiales</taxon>
        <taxon>Phyllobacteriaceae</taxon>
        <taxon>Mesorhizobium</taxon>
    </lineage>
</organism>